<evidence type="ECO:0000256" key="2">
    <source>
        <dbReference type="ARBA" id="ARBA00007800"/>
    </source>
</evidence>
<sequence length="351" mass="39077">MKGFLKLANGDVFTGQWYGKARECTGELIYFTGMARFTEFITDPSNQGKIVISTFPGILNSRLDPALFESNSVQISGLVCQQDTEMPLNRSSQNLLDVFISQDVPVLTSADTRALMKRMKREGEMAAGLTPGQAAHHSIEIQKQKVPSYEIEYVIEKGKKHIVILNFGCKKSLIEAAAASGCKVTVVPGSTDIQNVLSLKPDGIIFSGGPGNPMDWKKSFKYYRQLAMAFPAIGLGLGHQILALSFGASVHKMAAGHRNFKEAVLETDSNKVFMTSQNHEYVVEEKSLKDTGFKVSYKNVHDRTVEGLVHDEYPLTTYQFHSEHVFNPLNERIFNQFFQTVFESKGARLYA</sequence>
<name>A0ABW4KKC9_9BACI</name>
<dbReference type="SUPFAM" id="SSF52317">
    <property type="entry name" value="Class I glutamine amidotransferase-like"/>
    <property type="match status" value="1"/>
</dbReference>
<dbReference type="PANTHER" id="PTHR43418:SF7">
    <property type="entry name" value="CARBAMOYL-PHOSPHATE SYNTHASE SMALL CHAIN"/>
    <property type="match status" value="1"/>
</dbReference>
<keyword evidence="4" id="KW-0315">Glutamine amidotransferase</keyword>
<dbReference type="Pfam" id="PF00988">
    <property type="entry name" value="CPSase_sm_chain"/>
    <property type="match status" value="1"/>
</dbReference>
<dbReference type="Proteomes" id="UP001597301">
    <property type="component" value="Unassembled WGS sequence"/>
</dbReference>
<evidence type="ECO:0000259" key="6">
    <source>
        <dbReference type="SMART" id="SM01097"/>
    </source>
</evidence>
<dbReference type="EMBL" id="JBHUEO010000017">
    <property type="protein sequence ID" value="MFD1706630.1"/>
    <property type="molecule type" value="Genomic_DNA"/>
</dbReference>
<feature type="domain" description="Carbamoyl-phosphate synthase small subunit N-terminal" evidence="6">
    <location>
        <begin position="1"/>
        <end position="130"/>
    </location>
</feature>
<dbReference type="PRINTS" id="PR00096">
    <property type="entry name" value="GATASE"/>
</dbReference>
<dbReference type="PROSITE" id="PS51273">
    <property type="entry name" value="GATASE_TYPE_1"/>
    <property type="match status" value="1"/>
</dbReference>
<dbReference type="InterPro" id="IPR017926">
    <property type="entry name" value="GATASE"/>
</dbReference>
<protein>
    <recommendedName>
        <fullName evidence="3">carbamoyl-phosphate synthase (glutamine-hydrolyzing)</fullName>
        <ecNumber evidence="3">6.3.5.5</ecNumber>
    </recommendedName>
</protein>
<dbReference type="InterPro" id="IPR036480">
    <property type="entry name" value="CarbP_synth_ssu_N_sf"/>
</dbReference>
<evidence type="ECO:0000256" key="3">
    <source>
        <dbReference type="ARBA" id="ARBA00012738"/>
    </source>
</evidence>
<evidence type="ECO:0000256" key="5">
    <source>
        <dbReference type="ARBA" id="ARBA00048816"/>
    </source>
</evidence>
<dbReference type="PRINTS" id="PR00099">
    <property type="entry name" value="CPSGATASE"/>
</dbReference>
<dbReference type="RefSeq" id="WP_380773259.1">
    <property type="nucleotide sequence ID" value="NZ_JBHUEO010000017.1"/>
</dbReference>
<dbReference type="InterPro" id="IPR050472">
    <property type="entry name" value="Anth_synth/Amidotransfase"/>
</dbReference>
<gene>
    <name evidence="7" type="ORF">ACFSCZ_07660</name>
</gene>
<dbReference type="SUPFAM" id="SSF52021">
    <property type="entry name" value="Carbamoyl phosphate synthetase, small subunit N-terminal domain"/>
    <property type="match status" value="1"/>
</dbReference>
<evidence type="ECO:0000313" key="8">
    <source>
        <dbReference type="Proteomes" id="UP001597301"/>
    </source>
</evidence>
<comment type="pathway">
    <text evidence="1">Amino-acid biosynthesis; L-arginine biosynthesis; carbamoyl phosphate from bicarbonate: step 1/1.</text>
</comment>
<dbReference type="InterPro" id="IPR029062">
    <property type="entry name" value="Class_I_gatase-like"/>
</dbReference>
<proteinExistence type="inferred from homology"/>
<dbReference type="PANTHER" id="PTHR43418">
    <property type="entry name" value="MULTIFUNCTIONAL TRYPTOPHAN BIOSYNTHESIS PROTEIN-RELATED"/>
    <property type="match status" value="1"/>
</dbReference>
<dbReference type="Pfam" id="PF00117">
    <property type="entry name" value="GATase"/>
    <property type="match status" value="1"/>
</dbReference>
<reference evidence="8" key="1">
    <citation type="journal article" date="2019" name="Int. J. Syst. Evol. Microbiol.">
        <title>The Global Catalogue of Microorganisms (GCM) 10K type strain sequencing project: providing services to taxonomists for standard genome sequencing and annotation.</title>
        <authorList>
            <consortium name="The Broad Institute Genomics Platform"/>
            <consortium name="The Broad Institute Genome Sequencing Center for Infectious Disease"/>
            <person name="Wu L."/>
            <person name="Ma J."/>
        </authorList>
    </citation>
    <scope>NUCLEOTIDE SEQUENCE [LARGE SCALE GENOMIC DNA]</scope>
    <source>
        <strain evidence="8">CGMCC 1.12295</strain>
    </source>
</reference>
<comment type="catalytic activity">
    <reaction evidence="5">
        <text>hydrogencarbonate + L-glutamine + 2 ATP + H2O = carbamoyl phosphate + L-glutamate + 2 ADP + phosphate + 2 H(+)</text>
        <dbReference type="Rhea" id="RHEA:18633"/>
        <dbReference type="ChEBI" id="CHEBI:15377"/>
        <dbReference type="ChEBI" id="CHEBI:15378"/>
        <dbReference type="ChEBI" id="CHEBI:17544"/>
        <dbReference type="ChEBI" id="CHEBI:29985"/>
        <dbReference type="ChEBI" id="CHEBI:30616"/>
        <dbReference type="ChEBI" id="CHEBI:43474"/>
        <dbReference type="ChEBI" id="CHEBI:58228"/>
        <dbReference type="ChEBI" id="CHEBI:58359"/>
        <dbReference type="ChEBI" id="CHEBI:456216"/>
        <dbReference type="EC" id="6.3.5.5"/>
    </reaction>
</comment>
<accession>A0ABW4KKC9</accession>
<dbReference type="InterPro" id="IPR002474">
    <property type="entry name" value="CarbamoylP_synth_ssu_N"/>
</dbReference>
<evidence type="ECO:0000313" key="7">
    <source>
        <dbReference type="EMBL" id="MFD1706630.1"/>
    </source>
</evidence>
<dbReference type="Gene3D" id="3.40.50.880">
    <property type="match status" value="1"/>
</dbReference>
<evidence type="ECO:0000256" key="4">
    <source>
        <dbReference type="ARBA" id="ARBA00022962"/>
    </source>
</evidence>
<dbReference type="EC" id="6.3.5.5" evidence="3"/>
<dbReference type="SMART" id="SM01097">
    <property type="entry name" value="CPSase_sm_chain"/>
    <property type="match status" value="1"/>
</dbReference>
<dbReference type="NCBIfam" id="NF009475">
    <property type="entry name" value="PRK12838.1"/>
    <property type="match status" value="1"/>
</dbReference>
<comment type="caution">
    <text evidence="7">The sequence shown here is derived from an EMBL/GenBank/DDBJ whole genome shotgun (WGS) entry which is preliminary data.</text>
</comment>
<keyword evidence="8" id="KW-1185">Reference proteome</keyword>
<evidence type="ECO:0000256" key="1">
    <source>
        <dbReference type="ARBA" id="ARBA00005077"/>
    </source>
</evidence>
<dbReference type="Gene3D" id="3.50.30.20">
    <property type="entry name" value="Carbamoyl-phosphate synthase small subunit, N-terminal domain"/>
    <property type="match status" value="1"/>
</dbReference>
<organism evidence="7 8">
    <name type="scientific">Siminovitchia sediminis</name>
    <dbReference type="NCBI Taxonomy" id="1274353"/>
    <lineage>
        <taxon>Bacteria</taxon>
        <taxon>Bacillati</taxon>
        <taxon>Bacillota</taxon>
        <taxon>Bacilli</taxon>
        <taxon>Bacillales</taxon>
        <taxon>Bacillaceae</taxon>
        <taxon>Siminovitchia</taxon>
    </lineage>
</organism>
<comment type="similarity">
    <text evidence="2">Belongs to the CarA family.</text>
</comment>